<proteinExistence type="predicted"/>
<dbReference type="AlphaFoldDB" id="A0A1J1INQ1"/>
<reference evidence="1 2" key="1">
    <citation type="submission" date="2015-04" db="EMBL/GenBank/DDBJ databases">
        <authorList>
            <person name="Syromyatnikov M.Y."/>
            <person name="Popov V.N."/>
        </authorList>
    </citation>
    <scope>NUCLEOTIDE SEQUENCE [LARGE SCALE GENOMIC DNA]</scope>
</reference>
<keyword evidence="2" id="KW-1185">Reference proteome</keyword>
<protein>
    <submittedName>
        <fullName evidence="1">CLUMA_CG014648, isoform A</fullName>
    </submittedName>
</protein>
<evidence type="ECO:0000313" key="1">
    <source>
        <dbReference type="EMBL" id="CRL01362.1"/>
    </source>
</evidence>
<dbReference type="EMBL" id="CVRI01000055">
    <property type="protein sequence ID" value="CRL01362.1"/>
    <property type="molecule type" value="Genomic_DNA"/>
</dbReference>
<dbReference type="Proteomes" id="UP000183832">
    <property type="component" value="Unassembled WGS sequence"/>
</dbReference>
<evidence type="ECO:0000313" key="2">
    <source>
        <dbReference type="Proteomes" id="UP000183832"/>
    </source>
</evidence>
<accession>A0A1J1INQ1</accession>
<name>A0A1J1INQ1_9DIPT</name>
<gene>
    <name evidence="1" type="ORF">CLUMA_CG014648</name>
</gene>
<organism evidence="1 2">
    <name type="scientific">Clunio marinus</name>
    <dbReference type="NCBI Taxonomy" id="568069"/>
    <lineage>
        <taxon>Eukaryota</taxon>
        <taxon>Metazoa</taxon>
        <taxon>Ecdysozoa</taxon>
        <taxon>Arthropoda</taxon>
        <taxon>Hexapoda</taxon>
        <taxon>Insecta</taxon>
        <taxon>Pterygota</taxon>
        <taxon>Neoptera</taxon>
        <taxon>Endopterygota</taxon>
        <taxon>Diptera</taxon>
        <taxon>Nematocera</taxon>
        <taxon>Chironomoidea</taxon>
        <taxon>Chironomidae</taxon>
        <taxon>Clunio</taxon>
    </lineage>
</organism>
<sequence length="63" mass="7557">MEKNTRMPQDNGKLEIYCSFHVEVGMQLYLRHRPWWESRKAPPTVKLLRDKAFPFYACCVVKL</sequence>